<dbReference type="AlphaFoldDB" id="A0A8S3S514"/>
<dbReference type="InterPro" id="IPR007110">
    <property type="entry name" value="Ig-like_dom"/>
</dbReference>
<evidence type="ECO:0000313" key="5">
    <source>
        <dbReference type="Proteomes" id="UP000683360"/>
    </source>
</evidence>
<evidence type="ECO:0000259" key="3">
    <source>
        <dbReference type="PROSITE" id="PS50835"/>
    </source>
</evidence>
<keyword evidence="5" id="KW-1185">Reference proteome</keyword>
<keyword evidence="2" id="KW-0812">Transmembrane</keyword>
<dbReference type="Gene3D" id="3.40.50.1110">
    <property type="entry name" value="SGNH hydrolase"/>
    <property type="match status" value="1"/>
</dbReference>
<accession>A0A8S3S514</accession>
<dbReference type="SUPFAM" id="SSF56219">
    <property type="entry name" value="DNase I-like"/>
    <property type="match status" value="1"/>
</dbReference>
<dbReference type="InterPro" id="IPR013783">
    <property type="entry name" value="Ig-like_fold"/>
</dbReference>
<keyword evidence="2" id="KW-1133">Transmembrane helix</keyword>
<dbReference type="EMBL" id="CAJPWZ010001398">
    <property type="protein sequence ID" value="CAG2214077.1"/>
    <property type="molecule type" value="Genomic_DNA"/>
</dbReference>
<evidence type="ECO:0000313" key="4">
    <source>
        <dbReference type="EMBL" id="CAG2214077.1"/>
    </source>
</evidence>
<feature type="transmembrane region" description="Helical" evidence="2">
    <location>
        <begin position="854"/>
        <end position="879"/>
    </location>
</feature>
<dbReference type="CDD" id="cd00096">
    <property type="entry name" value="Ig"/>
    <property type="match status" value="1"/>
</dbReference>
<dbReference type="SUPFAM" id="SSF52266">
    <property type="entry name" value="SGNH hydrolase"/>
    <property type="match status" value="1"/>
</dbReference>
<sequence>MNKVETSPESIETLKQVHARELKMLREKIQESDIDKKKIIENFEIEKCQLMSKAKELERNSYQTKEVFQAAEEKLQNKIIVLTEKQTELEILLHEKHAKLQEKDATIEKLHDRLLTVKEDILGGQWSAVKGEQSINESCSETSGFQHQSNLHHNAKSSASRDSVIQEKEVSFTDFPTLKQNPVKKGTNDIRHSPDVVYSAVDKYVEIIENLERLGARIVISSLLPCRTTRLARNICQFNETLYSKIRDNKNVTWCDNSNFLLDSTSYNVKLNLYDKDGLHININEGTRVLAGNLKKTLHFVLNGKWPSYKKNNKVPTNNTISNKNYQNHGFYDGYAKDQMNKHDMRNNNVNNRFVDNKDMKMIEMVKQRLIRNICLKGYTLLKKVARPRKGKAIHGGIALYARTNVSKGITLIKGNCSEFLWAKLSKTFFSHSSDIFVCFAYNSPIQSSYSKSLKSELTTLEKIEQDLSKFSNSGETIIMGDLNAHINENDLDFISSDHVKSLQDILPNSYLADNVHYRRYCTKKNTKTDEYGKRVLELCISSRSRILNGRTLGDTLGKPTSHQYNGSAVVDYQNIGMQLASTNNHIINDIVIIFLYYTDAPDIAVNSPTYTQNDAVRTVTCNHNGNPDYYIYHKWQQKSRYGELIRELNGNKTLKLPDVSPLLRYQDTGEYVCTSSNGIKDKDSGFEQTGSGFMTVNGNPNQCLAQTPMKDLNFFGELDKAVNISVNVYSLPKFTSFGWTRNGKPITTQNLIKYESSSYPTIVSHNFHGKEVQLEGYSVTLRSPRIVEWITVIVGEEDINELKRRRTYKLRNLKEVQAYELKMYAENTAEKRSNVTDVLIIFTENAEPTTSSAVIGAVSGVLVTLVIACVSVIAIILFKRRQEMINIMKTLASRTYQGDDYEEVENKCGKLV</sequence>
<evidence type="ECO:0000256" key="1">
    <source>
        <dbReference type="SAM" id="Coils"/>
    </source>
</evidence>
<feature type="domain" description="Ig-like" evidence="3">
    <location>
        <begin position="602"/>
        <end position="692"/>
    </location>
</feature>
<dbReference type="Gene3D" id="2.60.40.10">
    <property type="entry name" value="Immunoglobulins"/>
    <property type="match status" value="1"/>
</dbReference>
<dbReference type="InterPro" id="IPR036691">
    <property type="entry name" value="Endo/exonu/phosph_ase_sf"/>
</dbReference>
<feature type="coiled-coil region" evidence="1">
    <location>
        <begin position="22"/>
        <end position="74"/>
    </location>
</feature>
<organism evidence="4 5">
    <name type="scientific">Mytilus edulis</name>
    <name type="common">Blue mussel</name>
    <dbReference type="NCBI Taxonomy" id="6550"/>
    <lineage>
        <taxon>Eukaryota</taxon>
        <taxon>Metazoa</taxon>
        <taxon>Spiralia</taxon>
        <taxon>Lophotrochozoa</taxon>
        <taxon>Mollusca</taxon>
        <taxon>Bivalvia</taxon>
        <taxon>Autobranchia</taxon>
        <taxon>Pteriomorphia</taxon>
        <taxon>Mytilida</taxon>
        <taxon>Mytiloidea</taxon>
        <taxon>Mytilidae</taxon>
        <taxon>Mytilinae</taxon>
        <taxon>Mytilus</taxon>
    </lineage>
</organism>
<dbReference type="PROSITE" id="PS50835">
    <property type="entry name" value="IG_LIKE"/>
    <property type="match status" value="1"/>
</dbReference>
<proteinExistence type="predicted"/>
<dbReference type="Proteomes" id="UP000683360">
    <property type="component" value="Unassembled WGS sequence"/>
</dbReference>
<name>A0A8S3S514_MYTED</name>
<protein>
    <recommendedName>
        <fullName evidence="3">Ig-like domain-containing protein</fullName>
    </recommendedName>
</protein>
<comment type="caution">
    <text evidence="4">The sequence shown here is derived from an EMBL/GenBank/DDBJ whole genome shotgun (WGS) entry which is preliminary data.</text>
</comment>
<keyword evidence="2" id="KW-0472">Membrane</keyword>
<reference evidence="4" key="1">
    <citation type="submission" date="2021-03" db="EMBL/GenBank/DDBJ databases">
        <authorList>
            <person name="Bekaert M."/>
        </authorList>
    </citation>
    <scope>NUCLEOTIDE SEQUENCE</scope>
</reference>
<keyword evidence="1" id="KW-0175">Coiled coil</keyword>
<dbReference type="InterPro" id="IPR036514">
    <property type="entry name" value="SGNH_hydro_sf"/>
</dbReference>
<gene>
    <name evidence="4" type="ORF">MEDL_27948</name>
</gene>
<evidence type="ECO:0000256" key="2">
    <source>
        <dbReference type="SAM" id="Phobius"/>
    </source>
</evidence>